<dbReference type="Proteomes" id="UP001597102">
    <property type="component" value="Unassembled WGS sequence"/>
</dbReference>
<dbReference type="SUPFAM" id="SSF53254">
    <property type="entry name" value="Phosphoglycerate mutase-like"/>
    <property type="match status" value="1"/>
</dbReference>
<accession>A0ABW3JAQ5</accession>
<dbReference type="InterPro" id="IPR013078">
    <property type="entry name" value="His_Pase_superF_clade-1"/>
</dbReference>
<dbReference type="InterPro" id="IPR029033">
    <property type="entry name" value="His_PPase_superfam"/>
</dbReference>
<dbReference type="CDD" id="cd07067">
    <property type="entry name" value="HP_PGM_like"/>
    <property type="match status" value="1"/>
</dbReference>
<reference evidence="2" key="1">
    <citation type="journal article" date="2019" name="Int. J. Syst. Evol. Microbiol.">
        <title>The Global Catalogue of Microorganisms (GCM) 10K type strain sequencing project: providing services to taxonomists for standard genome sequencing and annotation.</title>
        <authorList>
            <consortium name="The Broad Institute Genomics Platform"/>
            <consortium name="The Broad Institute Genome Sequencing Center for Infectious Disease"/>
            <person name="Wu L."/>
            <person name="Ma J."/>
        </authorList>
    </citation>
    <scope>NUCLEOTIDE SEQUENCE [LARGE SCALE GENOMIC DNA]</scope>
    <source>
        <strain evidence="2">CCUG 61697</strain>
    </source>
</reference>
<name>A0ABW3JAQ5_9HYPH</name>
<keyword evidence="2" id="KW-1185">Reference proteome</keyword>
<dbReference type="Pfam" id="PF00300">
    <property type="entry name" value="His_Phos_1"/>
    <property type="match status" value="1"/>
</dbReference>
<proteinExistence type="predicted"/>
<gene>
    <name evidence="1" type="ORF">ACFQ2F_09000</name>
</gene>
<protein>
    <submittedName>
        <fullName evidence="1">SixA phosphatase family protein</fullName>
    </submittedName>
</protein>
<organism evidence="1 2">
    <name type="scientific">Methyloligella solikamskensis</name>
    <dbReference type="NCBI Taxonomy" id="1177756"/>
    <lineage>
        <taxon>Bacteria</taxon>
        <taxon>Pseudomonadati</taxon>
        <taxon>Pseudomonadota</taxon>
        <taxon>Alphaproteobacteria</taxon>
        <taxon>Hyphomicrobiales</taxon>
        <taxon>Hyphomicrobiaceae</taxon>
        <taxon>Methyloligella</taxon>
    </lineage>
</organism>
<comment type="caution">
    <text evidence="1">The sequence shown here is derived from an EMBL/GenBank/DDBJ whole genome shotgun (WGS) entry which is preliminary data.</text>
</comment>
<dbReference type="Gene3D" id="3.40.50.1240">
    <property type="entry name" value="Phosphoglycerate mutase-like"/>
    <property type="match status" value="1"/>
</dbReference>
<dbReference type="RefSeq" id="WP_379088825.1">
    <property type="nucleotide sequence ID" value="NZ_JBHTJO010000001.1"/>
</dbReference>
<evidence type="ECO:0000313" key="2">
    <source>
        <dbReference type="Proteomes" id="UP001597102"/>
    </source>
</evidence>
<dbReference type="PANTHER" id="PTHR47623">
    <property type="entry name" value="OS09G0287300 PROTEIN"/>
    <property type="match status" value="1"/>
</dbReference>
<evidence type="ECO:0000313" key="1">
    <source>
        <dbReference type="EMBL" id="MFD0987235.1"/>
    </source>
</evidence>
<dbReference type="EMBL" id="JBHTJO010000001">
    <property type="protein sequence ID" value="MFD0987235.1"/>
    <property type="molecule type" value="Genomic_DNA"/>
</dbReference>
<dbReference type="PANTHER" id="PTHR47623:SF1">
    <property type="entry name" value="OS09G0287300 PROTEIN"/>
    <property type="match status" value="1"/>
</dbReference>
<sequence length="179" mass="19844">MLRLSLLRHAKSSWKNPGVADVDRSLSSRGRVAAPRMGEAIEERDLIPDLVLCSTARRTRETYDLVSEGWEPPPAVEYREGLYHAAPDSLLDIVREQMPETGHLMLIGHNPGFQIFGYDLIGRGPLHARERLSAKFPTCGLLVVDFNEGQWADIRYGAGELSLFLVPADLGLTPSPIDP</sequence>